<feature type="transmembrane region" description="Helical" evidence="7">
    <location>
        <begin position="116"/>
        <end position="138"/>
    </location>
</feature>
<evidence type="ECO:0000256" key="1">
    <source>
        <dbReference type="ARBA" id="ARBA00004651"/>
    </source>
</evidence>
<proteinExistence type="inferred from homology"/>
<evidence type="ECO:0000313" key="9">
    <source>
        <dbReference type="EMBL" id="AEQ50896.1"/>
    </source>
</evidence>
<dbReference type="GO" id="GO:0005886">
    <property type="term" value="C:plasma membrane"/>
    <property type="evidence" value="ECO:0007669"/>
    <property type="project" value="UniProtKB-SubCell"/>
</dbReference>
<comment type="subcellular location">
    <subcellularLocation>
        <location evidence="1 7">Cell membrane</location>
        <topology evidence="1 7">Multi-pass membrane protein</topology>
    </subcellularLocation>
</comment>
<keyword evidence="3" id="KW-1003">Cell membrane</keyword>
<feature type="transmembrane region" description="Helical" evidence="7">
    <location>
        <begin position="34"/>
        <end position="58"/>
    </location>
</feature>
<dbReference type="InterPro" id="IPR035906">
    <property type="entry name" value="MetI-like_sf"/>
</dbReference>
<evidence type="ECO:0000256" key="3">
    <source>
        <dbReference type="ARBA" id="ARBA00022475"/>
    </source>
</evidence>
<feature type="transmembrane region" description="Helical" evidence="7">
    <location>
        <begin position="78"/>
        <end position="104"/>
    </location>
</feature>
<dbReference type="PATRIC" id="fig|1082931.4.peg.851"/>
<evidence type="ECO:0000256" key="6">
    <source>
        <dbReference type="ARBA" id="ARBA00023136"/>
    </source>
</evidence>
<accession>G4REP6</accession>
<protein>
    <submittedName>
        <fullName evidence="9">Binding-protein-dependent transport systems inner membrane component</fullName>
    </submittedName>
</protein>
<feature type="domain" description="ABC transmembrane type-1" evidence="8">
    <location>
        <begin position="79"/>
        <end position="263"/>
    </location>
</feature>
<dbReference type="InterPro" id="IPR000515">
    <property type="entry name" value="MetI-like"/>
</dbReference>
<keyword evidence="6 7" id="KW-0472">Membrane</keyword>
<dbReference type="CDD" id="cd06261">
    <property type="entry name" value="TM_PBP2"/>
    <property type="match status" value="1"/>
</dbReference>
<dbReference type="AlphaFoldDB" id="G4REP6"/>
<dbReference type="Gene3D" id="1.10.3720.10">
    <property type="entry name" value="MetI-like"/>
    <property type="match status" value="1"/>
</dbReference>
<keyword evidence="5 7" id="KW-1133">Transmembrane helix</keyword>
<evidence type="ECO:0000259" key="8">
    <source>
        <dbReference type="PROSITE" id="PS50928"/>
    </source>
</evidence>
<dbReference type="PANTHER" id="PTHR30151">
    <property type="entry name" value="ALKANE SULFONATE ABC TRANSPORTER-RELATED, MEMBRANE SUBUNIT"/>
    <property type="match status" value="1"/>
</dbReference>
<dbReference type="HOGENOM" id="CLU_046113_2_1_5"/>
<name>G4REP6_PELHB</name>
<gene>
    <name evidence="9" type="ordered locus">KKY_857</name>
</gene>
<dbReference type="STRING" id="1082931.KKY_857"/>
<reference evidence="9 10" key="1">
    <citation type="journal article" date="2012" name="J. Bacteriol.">
        <title>Complete genome sequence of Pelagibacterium halotolerans B2T.</title>
        <authorList>
            <person name="Huo Y.Y."/>
            <person name="Cheng H."/>
            <person name="Han X.F."/>
            <person name="Jiang X.W."/>
            <person name="Sun C."/>
            <person name="Zhang X.Q."/>
            <person name="Zhu X.F."/>
            <person name="Liu Y.F."/>
            <person name="Li P.F."/>
            <person name="Ni P.X."/>
            <person name="Wu M."/>
        </authorList>
    </citation>
    <scope>NUCLEOTIDE SEQUENCE [LARGE SCALE GENOMIC DNA]</scope>
    <source>
        <strain evidence="10">DSM 22347 / JCM 15775 / CGMCC 1.7692 / B2</strain>
    </source>
</reference>
<evidence type="ECO:0000256" key="7">
    <source>
        <dbReference type="RuleBase" id="RU363032"/>
    </source>
</evidence>
<feature type="transmembrane region" description="Helical" evidence="7">
    <location>
        <begin position="241"/>
        <end position="262"/>
    </location>
</feature>
<dbReference type="PROSITE" id="PS50928">
    <property type="entry name" value="ABC_TM1"/>
    <property type="match status" value="1"/>
</dbReference>
<dbReference type="PANTHER" id="PTHR30151:SF20">
    <property type="entry name" value="ABC TRANSPORTER PERMEASE PROTEIN HI_0355-RELATED"/>
    <property type="match status" value="1"/>
</dbReference>
<sequence>MSGAISNAPGVDTRAPSGLNLSRFRHVATFWPPVLFLALLIMLWAVLSQIGVIPGFLLPAPGAIALEFVTNSEVLMRHASATAFEALAGFTIGNLAAIVGAALLSSMPVLRDAFYPYALISRAVPIVVFTPVVVVLLGRGLPPIIAIVSFAVYFPTFLNMMRGLKSPEPDYYEMLHSYSASPLQRLKMIEFPAAMPYLFAALKISASSAFIAALVTEWIGANTGLGYLVVVSSQYFRLPTMWAAIFTSAALTLTLLAVVHVVEHLLKRYTAASPDVGA</sequence>
<feature type="transmembrane region" description="Helical" evidence="7">
    <location>
        <begin position="144"/>
        <end position="161"/>
    </location>
</feature>
<feature type="transmembrane region" description="Helical" evidence="7">
    <location>
        <begin position="197"/>
        <end position="221"/>
    </location>
</feature>
<evidence type="ECO:0000313" key="10">
    <source>
        <dbReference type="Proteomes" id="UP000008850"/>
    </source>
</evidence>
<dbReference type="Pfam" id="PF00528">
    <property type="entry name" value="BPD_transp_1"/>
    <property type="match status" value="1"/>
</dbReference>
<dbReference type="GO" id="GO:0055085">
    <property type="term" value="P:transmembrane transport"/>
    <property type="evidence" value="ECO:0007669"/>
    <property type="project" value="InterPro"/>
</dbReference>
<dbReference type="EMBL" id="CP003075">
    <property type="protein sequence ID" value="AEQ50896.1"/>
    <property type="molecule type" value="Genomic_DNA"/>
</dbReference>
<evidence type="ECO:0000256" key="4">
    <source>
        <dbReference type="ARBA" id="ARBA00022692"/>
    </source>
</evidence>
<dbReference type="KEGG" id="phl:KKY_857"/>
<evidence type="ECO:0000256" key="2">
    <source>
        <dbReference type="ARBA" id="ARBA00022448"/>
    </source>
</evidence>
<dbReference type="SUPFAM" id="SSF161098">
    <property type="entry name" value="MetI-like"/>
    <property type="match status" value="1"/>
</dbReference>
<organism evidence="9 10">
    <name type="scientific">Pelagibacterium halotolerans (strain DSM 22347 / JCM 15775 / CGMCC 1.7692 / B2)</name>
    <dbReference type="NCBI Taxonomy" id="1082931"/>
    <lineage>
        <taxon>Bacteria</taxon>
        <taxon>Pseudomonadati</taxon>
        <taxon>Pseudomonadota</taxon>
        <taxon>Alphaproteobacteria</taxon>
        <taxon>Hyphomicrobiales</taxon>
        <taxon>Devosiaceae</taxon>
        <taxon>Pelagibacterium</taxon>
    </lineage>
</organism>
<dbReference type="eggNOG" id="COG0600">
    <property type="taxonomic scope" value="Bacteria"/>
</dbReference>
<evidence type="ECO:0000256" key="5">
    <source>
        <dbReference type="ARBA" id="ARBA00022989"/>
    </source>
</evidence>
<dbReference type="Proteomes" id="UP000008850">
    <property type="component" value="Chromosome"/>
</dbReference>
<keyword evidence="4 7" id="KW-0812">Transmembrane</keyword>
<keyword evidence="2 7" id="KW-0813">Transport</keyword>
<comment type="similarity">
    <text evidence="7">Belongs to the binding-protein-dependent transport system permease family.</text>
</comment>
<keyword evidence="10" id="KW-1185">Reference proteome</keyword>
<dbReference type="RefSeq" id="WP_014130045.1">
    <property type="nucleotide sequence ID" value="NC_016078.1"/>
</dbReference>